<dbReference type="Proteomes" id="UP000593765">
    <property type="component" value="Chromosome"/>
</dbReference>
<name>A0A7M2X145_9BACT</name>
<evidence type="ECO:0000313" key="2">
    <source>
        <dbReference type="Proteomes" id="UP000593765"/>
    </source>
</evidence>
<dbReference type="KEGG" id="hbs:IPV69_08905"/>
<reference evidence="1 2" key="1">
    <citation type="submission" date="2020-10" db="EMBL/GenBank/DDBJ databases">
        <title>Wide distribution of Phycisphaera-like planctomycetes from WD2101 soil group in peatlands and genome analysis of the first cultivated representative.</title>
        <authorList>
            <person name="Dedysh S.N."/>
            <person name="Beletsky A.V."/>
            <person name="Ivanova A."/>
            <person name="Kulichevskaya I.S."/>
            <person name="Suzina N.E."/>
            <person name="Philippov D.A."/>
            <person name="Rakitin A.L."/>
            <person name="Mardanov A.V."/>
            <person name="Ravin N.V."/>
        </authorList>
    </citation>
    <scope>NUCLEOTIDE SEQUENCE [LARGE SCALE GENOMIC DNA]</scope>
    <source>
        <strain evidence="1 2">M1803</strain>
    </source>
</reference>
<gene>
    <name evidence="1" type="ORF">IPV69_08905</name>
</gene>
<dbReference type="RefSeq" id="WP_206294740.1">
    <property type="nucleotide sequence ID" value="NZ_CP063458.1"/>
</dbReference>
<keyword evidence="2" id="KW-1185">Reference proteome</keyword>
<sequence length="364" mass="40279">MAVGHGLQGRKYAVEVPASGLTAMVEPLESRRLFAASLQVENLDVLPGFERMIFNRIRNTNVDLGNYVKERGTLKLTNTGDQTLRFSDVKITGPFRILGLPPSSIAPGKFIHLSVQFTATATPAFTYNQTMATTNQTQAGAWIGSMTFKTNDPNNLTYTEGLAGWFQEDSERNEEPNLQTIVNLIGDFKTNINSTKIPTLSQPDDAPKYYGEEVVSAYWSAADPSKVVRVRHLSSFKTVGIDIVVKYFNKTDKILKTVLTTDGLAGQSFLPYKKGLPNEPATATFGPGSNVFGFRIDNSYSDDKLNTVQKHGGHQVRFFPLRDHFGNVLANTYFMTMDYAIDGFQNGDFQDNVYILTNVKPAGN</sequence>
<organism evidence="1 2">
    <name type="scientific">Humisphaera borealis</name>
    <dbReference type="NCBI Taxonomy" id="2807512"/>
    <lineage>
        <taxon>Bacteria</taxon>
        <taxon>Pseudomonadati</taxon>
        <taxon>Planctomycetota</taxon>
        <taxon>Phycisphaerae</taxon>
        <taxon>Tepidisphaerales</taxon>
        <taxon>Tepidisphaeraceae</taxon>
        <taxon>Humisphaera</taxon>
    </lineage>
</organism>
<accession>A0A7M2X145</accession>
<evidence type="ECO:0000313" key="1">
    <source>
        <dbReference type="EMBL" id="QOV91456.1"/>
    </source>
</evidence>
<protein>
    <submittedName>
        <fullName evidence="1">Uncharacterized protein</fullName>
    </submittedName>
</protein>
<dbReference type="EMBL" id="CP063458">
    <property type="protein sequence ID" value="QOV91456.1"/>
    <property type="molecule type" value="Genomic_DNA"/>
</dbReference>
<dbReference type="AlphaFoldDB" id="A0A7M2X145"/>
<dbReference type="Gene3D" id="2.60.40.10">
    <property type="entry name" value="Immunoglobulins"/>
    <property type="match status" value="1"/>
</dbReference>
<dbReference type="InterPro" id="IPR013783">
    <property type="entry name" value="Ig-like_fold"/>
</dbReference>
<proteinExistence type="predicted"/>